<feature type="transmembrane region" description="Helical" evidence="6">
    <location>
        <begin position="154"/>
        <end position="175"/>
    </location>
</feature>
<evidence type="ECO:0000256" key="1">
    <source>
        <dbReference type="ARBA" id="ARBA00004141"/>
    </source>
</evidence>
<dbReference type="InterPro" id="IPR000412">
    <property type="entry name" value="ABC_2_transport"/>
</dbReference>
<comment type="similarity">
    <text evidence="6">Belongs to the ABC-2 integral membrane protein family.</text>
</comment>
<dbReference type="PRINTS" id="PR00164">
    <property type="entry name" value="ABC2TRNSPORT"/>
</dbReference>
<accession>A0A563E3C7</accession>
<reference evidence="8 9" key="1">
    <citation type="submission" date="2019-05" db="EMBL/GenBank/DDBJ databases">
        <authorList>
            <person name="Lee S.D."/>
        </authorList>
    </citation>
    <scope>NUCLEOTIDE SEQUENCE [LARGE SCALE GENOMIC DNA]</scope>
    <source>
        <strain evidence="8 9">C5-26</strain>
    </source>
</reference>
<feature type="transmembrane region" description="Helical" evidence="6">
    <location>
        <begin position="187"/>
        <end position="206"/>
    </location>
</feature>
<sequence length="270" mass="29474">MAVTTLPSGPFGWLSITWRLLDYWITVYRRTWRGSVFTSFLTPLLYVVAMGVLLGGFIKTPAADLDGASSYLLFVAPGLLAAQTMQLVFGETTYPVLGLIKWHKVYASMVATPLTVSKVVIAQLGFIAFRIMSASVVFILVMTPFGVFSSVGGALGAFFVQLLLGMAFATPIFAYSAALQSEEGFTVIFRLLMIPMFLFSGAFFPLRNLSPVLEQIARITPLWQGVDLTRMLALGTWDTPSALVHLAYLVVLSVAGGWLAIRSLARRLAK</sequence>
<dbReference type="InterPro" id="IPR047817">
    <property type="entry name" value="ABC2_TM_bact-type"/>
</dbReference>
<dbReference type="EMBL" id="VCQV01000008">
    <property type="protein sequence ID" value="TWP37036.1"/>
    <property type="molecule type" value="Genomic_DNA"/>
</dbReference>
<evidence type="ECO:0000256" key="2">
    <source>
        <dbReference type="ARBA" id="ARBA00022692"/>
    </source>
</evidence>
<dbReference type="GO" id="GO:0140359">
    <property type="term" value="F:ABC-type transporter activity"/>
    <property type="evidence" value="ECO:0007669"/>
    <property type="project" value="InterPro"/>
</dbReference>
<evidence type="ECO:0000313" key="8">
    <source>
        <dbReference type="EMBL" id="TWP37036.1"/>
    </source>
</evidence>
<proteinExistence type="inferred from homology"/>
<evidence type="ECO:0000256" key="6">
    <source>
        <dbReference type="RuleBase" id="RU361157"/>
    </source>
</evidence>
<dbReference type="InterPro" id="IPR013525">
    <property type="entry name" value="ABC2_TM"/>
</dbReference>
<dbReference type="GO" id="GO:0043190">
    <property type="term" value="C:ATP-binding cassette (ABC) transporter complex"/>
    <property type="evidence" value="ECO:0007669"/>
    <property type="project" value="InterPro"/>
</dbReference>
<reference evidence="8 9" key="2">
    <citation type="submission" date="2019-08" db="EMBL/GenBank/DDBJ databases">
        <title>Jejuicoccus antrihumi gen. nov., sp. nov., a new member of the family Dermacoccaceae isolated from a cave.</title>
        <authorList>
            <person name="Schumann P."/>
            <person name="Kim I.S."/>
        </authorList>
    </citation>
    <scope>NUCLEOTIDE SEQUENCE [LARGE SCALE GENOMIC DNA]</scope>
    <source>
        <strain evidence="8 9">C5-26</strain>
    </source>
</reference>
<keyword evidence="2 6" id="KW-0812">Transmembrane</keyword>
<evidence type="ECO:0000256" key="3">
    <source>
        <dbReference type="ARBA" id="ARBA00022989"/>
    </source>
</evidence>
<dbReference type="OrthoDB" id="9778589at2"/>
<dbReference type="GO" id="GO:0046677">
    <property type="term" value="P:response to antibiotic"/>
    <property type="evidence" value="ECO:0007669"/>
    <property type="project" value="UniProtKB-KW"/>
</dbReference>
<keyword evidence="9" id="KW-1185">Reference proteome</keyword>
<keyword evidence="3 6" id="KW-1133">Transmembrane helix</keyword>
<dbReference type="PANTHER" id="PTHR43229">
    <property type="entry name" value="NODULATION PROTEIN J"/>
    <property type="match status" value="1"/>
</dbReference>
<evidence type="ECO:0000256" key="4">
    <source>
        <dbReference type="ARBA" id="ARBA00023136"/>
    </source>
</evidence>
<feature type="transmembrane region" description="Helical" evidence="6">
    <location>
        <begin position="128"/>
        <end position="148"/>
    </location>
</feature>
<comment type="subcellular location">
    <subcellularLocation>
        <location evidence="6">Cell membrane</location>
        <topology evidence="6">Multi-pass membrane protein</topology>
    </subcellularLocation>
    <subcellularLocation>
        <location evidence="1">Membrane</location>
        <topology evidence="1">Multi-pass membrane protein</topology>
    </subcellularLocation>
</comment>
<feature type="transmembrane region" description="Helical" evidence="6">
    <location>
        <begin position="36"/>
        <end position="58"/>
    </location>
</feature>
<evidence type="ECO:0000259" key="7">
    <source>
        <dbReference type="PROSITE" id="PS51012"/>
    </source>
</evidence>
<name>A0A563E3C7_9MICO</name>
<feature type="transmembrane region" description="Helical" evidence="6">
    <location>
        <begin position="242"/>
        <end position="261"/>
    </location>
</feature>
<dbReference type="InterPro" id="IPR051784">
    <property type="entry name" value="Nod_factor_ABC_transporter"/>
</dbReference>
<keyword evidence="5" id="KW-0046">Antibiotic resistance</keyword>
<protein>
    <recommendedName>
        <fullName evidence="6">Transport permease protein</fullName>
    </recommendedName>
</protein>
<dbReference type="Proteomes" id="UP000320244">
    <property type="component" value="Unassembled WGS sequence"/>
</dbReference>
<evidence type="ECO:0000256" key="5">
    <source>
        <dbReference type="ARBA" id="ARBA00023251"/>
    </source>
</evidence>
<gene>
    <name evidence="8" type="ORF">FGL98_08270</name>
</gene>
<keyword evidence="4 6" id="KW-0472">Membrane</keyword>
<keyword evidence="6" id="KW-0813">Transport</keyword>
<dbReference type="Pfam" id="PF01061">
    <property type="entry name" value="ABC2_membrane"/>
    <property type="match status" value="1"/>
</dbReference>
<keyword evidence="6" id="KW-1003">Cell membrane</keyword>
<organism evidence="8 9">
    <name type="scientific">Leekyejoonella antrihumi</name>
    <dbReference type="NCBI Taxonomy" id="1660198"/>
    <lineage>
        <taxon>Bacteria</taxon>
        <taxon>Bacillati</taxon>
        <taxon>Actinomycetota</taxon>
        <taxon>Actinomycetes</taxon>
        <taxon>Micrococcales</taxon>
        <taxon>Dermacoccaceae</taxon>
        <taxon>Leekyejoonella</taxon>
    </lineage>
</organism>
<comment type="caution">
    <text evidence="8">The sequence shown here is derived from an EMBL/GenBank/DDBJ whole genome shotgun (WGS) entry which is preliminary data.</text>
</comment>
<dbReference type="PROSITE" id="PS51012">
    <property type="entry name" value="ABC_TM2"/>
    <property type="match status" value="1"/>
</dbReference>
<feature type="transmembrane region" description="Helical" evidence="6">
    <location>
        <begin position="70"/>
        <end position="90"/>
    </location>
</feature>
<evidence type="ECO:0000313" key="9">
    <source>
        <dbReference type="Proteomes" id="UP000320244"/>
    </source>
</evidence>
<feature type="domain" description="ABC transmembrane type-2" evidence="7">
    <location>
        <begin position="34"/>
        <end position="267"/>
    </location>
</feature>
<dbReference type="PANTHER" id="PTHR43229:SF2">
    <property type="entry name" value="NODULATION PROTEIN J"/>
    <property type="match status" value="1"/>
</dbReference>
<dbReference type="AlphaFoldDB" id="A0A563E3C7"/>
<dbReference type="RefSeq" id="WP_146316278.1">
    <property type="nucleotide sequence ID" value="NZ_VCQV01000008.1"/>
</dbReference>
<dbReference type="PIRSF" id="PIRSF006648">
    <property type="entry name" value="DrrB"/>
    <property type="match status" value="1"/>
</dbReference>